<gene>
    <name evidence="2" type="ORF">Pmar_PMAR000254</name>
</gene>
<accession>C5LNY2</accession>
<proteinExistence type="predicted"/>
<organism evidence="3">
    <name type="scientific">Perkinsus marinus (strain ATCC 50983 / TXsc)</name>
    <dbReference type="NCBI Taxonomy" id="423536"/>
    <lineage>
        <taxon>Eukaryota</taxon>
        <taxon>Sar</taxon>
        <taxon>Alveolata</taxon>
        <taxon>Perkinsozoa</taxon>
        <taxon>Perkinsea</taxon>
        <taxon>Perkinsida</taxon>
        <taxon>Perkinsidae</taxon>
        <taxon>Perkinsus</taxon>
    </lineage>
</organism>
<dbReference type="EMBL" id="GG683913">
    <property type="protein sequence ID" value="EER01564.1"/>
    <property type="molecule type" value="Genomic_DNA"/>
</dbReference>
<keyword evidence="3" id="KW-1185">Reference proteome</keyword>
<evidence type="ECO:0000313" key="2">
    <source>
        <dbReference type="EMBL" id="EER01564.1"/>
    </source>
</evidence>
<sequence>MPVSSTAAPAKLSADGTSRNFAKATPESLQHGQPSEAQSDRGEVPQKTSIAPAATQTSPRGHPKGVQTDRSVAAFAQGLAHEVAVEVGEFLGEKEADLGIAVDREASPSKPDKRFCTACGRRATIGVPKNTQTELSEDDPEDGVLWPKLSAYLYKGPTKHLAMNM</sequence>
<dbReference type="AlphaFoldDB" id="C5LNY2"/>
<reference evidence="2 3" key="1">
    <citation type="submission" date="2008-07" db="EMBL/GenBank/DDBJ databases">
        <authorList>
            <person name="El-Sayed N."/>
            <person name="Caler E."/>
            <person name="Inman J."/>
            <person name="Amedeo P."/>
            <person name="Hass B."/>
            <person name="Wortman J."/>
        </authorList>
    </citation>
    <scope>NUCLEOTIDE SEQUENCE [LARGE SCALE GENOMIC DNA]</scope>
    <source>
        <strain evidence="3">ATCC 50983 / TXsc</strain>
    </source>
</reference>
<feature type="region of interest" description="Disordered" evidence="1">
    <location>
        <begin position="1"/>
        <end position="70"/>
    </location>
</feature>
<dbReference type="GeneID" id="9040095"/>
<dbReference type="RefSeq" id="XP_002768846.1">
    <property type="nucleotide sequence ID" value="XM_002768800.1"/>
</dbReference>
<dbReference type="InParanoid" id="C5LNY2"/>
<protein>
    <submittedName>
        <fullName evidence="2">Uncharacterized protein</fullName>
    </submittedName>
</protein>
<name>C5LNY2_PERM5</name>
<dbReference type="Proteomes" id="UP000007800">
    <property type="component" value="Unassembled WGS sequence"/>
</dbReference>
<feature type="compositionally biased region" description="Polar residues" evidence="1">
    <location>
        <begin position="46"/>
        <end position="59"/>
    </location>
</feature>
<evidence type="ECO:0000256" key="1">
    <source>
        <dbReference type="SAM" id="MobiDB-lite"/>
    </source>
</evidence>
<feature type="compositionally biased region" description="Polar residues" evidence="1">
    <location>
        <begin position="27"/>
        <end position="37"/>
    </location>
</feature>
<evidence type="ECO:0000313" key="3">
    <source>
        <dbReference type="Proteomes" id="UP000007800"/>
    </source>
</evidence>